<accession>A0A165E3H7</accession>
<sequence length="224" mass="24397">MPLSIQAPASKVEAQQFLVGMMTSTMDGAKAAEVISSWFQVALIAKASGQSGLSDAQSFILCEAKKVRHNLDSGALAEEDLRVYYAINQIATLMPAHYDFSQTISNVVADLLCDLNNFAHHINAAGVDLASCPTVVNPVLFGLEMASLEAKDNMTRPRISLGWATQYFHEPRKLKQGYPDSMKGRAFKGHNLHPSSRNIPGPSHTPISADSPELLNEEMPNVHH</sequence>
<name>A0A165E3H7_9APHY</name>
<organism evidence="2 3">
    <name type="scientific">Laetiporus sulphureus 93-53</name>
    <dbReference type="NCBI Taxonomy" id="1314785"/>
    <lineage>
        <taxon>Eukaryota</taxon>
        <taxon>Fungi</taxon>
        <taxon>Dikarya</taxon>
        <taxon>Basidiomycota</taxon>
        <taxon>Agaricomycotina</taxon>
        <taxon>Agaricomycetes</taxon>
        <taxon>Polyporales</taxon>
        <taxon>Laetiporus</taxon>
    </lineage>
</organism>
<dbReference type="RefSeq" id="XP_040763918.1">
    <property type="nucleotide sequence ID" value="XM_040907073.1"/>
</dbReference>
<gene>
    <name evidence="2" type="ORF">LAESUDRAFT_714526</name>
</gene>
<keyword evidence="3" id="KW-1185">Reference proteome</keyword>
<evidence type="ECO:0000313" key="2">
    <source>
        <dbReference type="EMBL" id="KZT06178.1"/>
    </source>
</evidence>
<evidence type="ECO:0000313" key="3">
    <source>
        <dbReference type="Proteomes" id="UP000076871"/>
    </source>
</evidence>
<proteinExistence type="predicted"/>
<reference evidence="2 3" key="1">
    <citation type="journal article" date="2016" name="Mol. Biol. Evol.">
        <title>Comparative Genomics of Early-Diverging Mushroom-Forming Fungi Provides Insights into the Origins of Lignocellulose Decay Capabilities.</title>
        <authorList>
            <person name="Nagy L.G."/>
            <person name="Riley R."/>
            <person name="Tritt A."/>
            <person name="Adam C."/>
            <person name="Daum C."/>
            <person name="Floudas D."/>
            <person name="Sun H."/>
            <person name="Yadav J.S."/>
            <person name="Pangilinan J."/>
            <person name="Larsson K.H."/>
            <person name="Matsuura K."/>
            <person name="Barry K."/>
            <person name="Labutti K."/>
            <person name="Kuo R."/>
            <person name="Ohm R.A."/>
            <person name="Bhattacharya S.S."/>
            <person name="Shirouzu T."/>
            <person name="Yoshinaga Y."/>
            <person name="Martin F.M."/>
            <person name="Grigoriev I.V."/>
            <person name="Hibbett D.S."/>
        </authorList>
    </citation>
    <scope>NUCLEOTIDE SEQUENCE [LARGE SCALE GENOMIC DNA]</scope>
    <source>
        <strain evidence="2 3">93-53</strain>
    </source>
</reference>
<dbReference type="AlphaFoldDB" id="A0A165E3H7"/>
<protein>
    <submittedName>
        <fullName evidence="2">Uncharacterized protein</fullName>
    </submittedName>
</protein>
<dbReference type="Proteomes" id="UP000076871">
    <property type="component" value="Unassembled WGS sequence"/>
</dbReference>
<evidence type="ECO:0000256" key="1">
    <source>
        <dbReference type="SAM" id="MobiDB-lite"/>
    </source>
</evidence>
<dbReference type="InParanoid" id="A0A165E3H7"/>
<dbReference type="GeneID" id="63824102"/>
<dbReference type="EMBL" id="KV427626">
    <property type="protein sequence ID" value="KZT06178.1"/>
    <property type="molecule type" value="Genomic_DNA"/>
</dbReference>
<feature type="region of interest" description="Disordered" evidence="1">
    <location>
        <begin position="175"/>
        <end position="224"/>
    </location>
</feature>